<evidence type="ECO:0000256" key="1">
    <source>
        <dbReference type="SAM" id="SignalP"/>
    </source>
</evidence>
<name>A0AAV1UNI7_9STRA</name>
<evidence type="ECO:0008006" key="4">
    <source>
        <dbReference type="Google" id="ProtNLM"/>
    </source>
</evidence>
<gene>
    <name evidence="2" type="ORF">PM001_LOCUS21235</name>
</gene>
<keyword evidence="1" id="KW-0732">Signal</keyword>
<accession>A0AAV1UNI7</accession>
<proteinExistence type="predicted"/>
<evidence type="ECO:0000313" key="3">
    <source>
        <dbReference type="Proteomes" id="UP001162060"/>
    </source>
</evidence>
<comment type="caution">
    <text evidence="2">The sequence shown here is derived from an EMBL/GenBank/DDBJ whole genome shotgun (WGS) entry which is preliminary data.</text>
</comment>
<sequence>MRHGLLVTLVAATIFLTDVTAAMWTVEKHTSGKNSASVSTLQEPRALVAEGKSDPIKPMLRQGDRVNKKSEERGQFTTIVKKVVAKIKEVCYYTKKMASGKEPSDIKTYPEYATYWGFTDFVDAIRYG</sequence>
<feature type="chain" id="PRO_5043505805" description="RxLR effector protein" evidence="1">
    <location>
        <begin position="22"/>
        <end position="128"/>
    </location>
</feature>
<dbReference type="EMBL" id="CAKLBY020000223">
    <property type="protein sequence ID" value="CAK7936085.1"/>
    <property type="molecule type" value="Genomic_DNA"/>
</dbReference>
<reference evidence="2" key="1">
    <citation type="submission" date="2024-01" db="EMBL/GenBank/DDBJ databases">
        <authorList>
            <person name="Webb A."/>
        </authorList>
    </citation>
    <scope>NUCLEOTIDE SEQUENCE</scope>
    <source>
        <strain evidence="2">Pm1</strain>
    </source>
</reference>
<protein>
    <recommendedName>
        <fullName evidence="4">RxLR effector protein</fullName>
    </recommendedName>
</protein>
<dbReference type="AlphaFoldDB" id="A0AAV1UNI7"/>
<dbReference type="Proteomes" id="UP001162060">
    <property type="component" value="Unassembled WGS sequence"/>
</dbReference>
<organism evidence="2 3">
    <name type="scientific">Peronospora matthiolae</name>
    <dbReference type="NCBI Taxonomy" id="2874970"/>
    <lineage>
        <taxon>Eukaryota</taxon>
        <taxon>Sar</taxon>
        <taxon>Stramenopiles</taxon>
        <taxon>Oomycota</taxon>
        <taxon>Peronosporomycetes</taxon>
        <taxon>Peronosporales</taxon>
        <taxon>Peronosporaceae</taxon>
        <taxon>Peronospora</taxon>
    </lineage>
</organism>
<feature type="signal peptide" evidence="1">
    <location>
        <begin position="1"/>
        <end position="21"/>
    </location>
</feature>
<evidence type="ECO:0000313" key="2">
    <source>
        <dbReference type="EMBL" id="CAK7936085.1"/>
    </source>
</evidence>